<sequence length="432" mass="47952">MNPLRFSFLLALLSILSVVAPAFAYEGIVEKKEFKMDRYDTVGGGTIFDVKIGWESYGNLNAAKDNVILITHSFSYTSHAAGRYSSSDTSRGYWDAIIGAKKAIDTDKYYVISSDTLINLHAISDPKAPNPPGANNRVITTGPASPNPGDGGKPYGLKFPLVTILDFVRVQKALLDSLGITSLHAVAGLSMGAFQTMEWGNAYPNMVKRIIPVAGHAQSDPYLVGVSYVAKAFIKLDPKWKGGEYPLNDQPIEGIKGARNVMALFILHWKWAEQFGRDWADPKKSSVRRENFDDKYKIDVFLEEGADAFAKTVDANTFLYRIKTTKDHIIGKSGSLEEELARIKAPVLFIYTPDDLVIPDGKVCETARMIRAARDQAGNRAMVEVVEIDGDTGHMDSILFIEQAASRIERFLDREPYETPRRRARRRDDGCS</sequence>
<feature type="chain" id="PRO_5019489780" description="Probable acyltransferase" evidence="3">
    <location>
        <begin position="25"/>
        <end position="432"/>
    </location>
</feature>
<dbReference type="SUPFAM" id="SSF53474">
    <property type="entry name" value="alpha/beta-Hydrolases"/>
    <property type="match status" value="1"/>
</dbReference>
<dbReference type="AlphaFoldDB" id="A0A450UH56"/>
<comment type="caution">
    <text evidence="1">Lacks conserved residue(s) required for the propagation of feature annotation.</text>
</comment>
<feature type="active site" evidence="2">
    <location>
        <position position="394"/>
    </location>
</feature>
<dbReference type="GO" id="GO:0009092">
    <property type="term" value="P:homoserine metabolic process"/>
    <property type="evidence" value="ECO:0007669"/>
    <property type="project" value="TreeGrafter"/>
</dbReference>
<proteinExistence type="inferred from homology"/>
<organism evidence="4">
    <name type="scientific">Candidatus Kentrum sp. LFY</name>
    <dbReference type="NCBI Taxonomy" id="2126342"/>
    <lineage>
        <taxon>Bacteria</taxon>
        <taxon>Pseudomonadati</taxon>
        <taxon>Pseudomonadota</taxon>
        <taxon>Gammaproteobacteria</taxon>
        <taxon>Candidatus Kentrum</taxon>
    </lineage>
</organism>
<keyword evidence="1" id="KW-0012">Acyltransferase</keyword>
<feature type="active site" evidence="1 2">
    <location>
        <position position="355"/>
    </location>
</feature>
<reference evidence="4" key="1">
    <citation type="submission" date="2019-02" db="EMBL/GenBank/DDBJ databases">
        <authorList>
            <person name="Gruber-Vodicka R. H."/>
            <person name="Seah K. B. B."/>
        </authorList>
    </citation>
    <scope>NUCLEOTIDE SEQUENCE</scope>
    <source>
        <strain evidence="4">BECK_M7</strain>
    </source>
</reference>
<accession>A0A450UH56</accession>
<dbReference type="InterPro" id="IPR008220">
    <property type="entry name" value="HAT_MetX-like"/>
</dbReference>
<protein>
    <recommendedName>
        <fullName evidence="1">Probable acyltransferase</fullName>
        <ecNumber evidence="1">2.3.1.-</ecNumber>
    </recommendedName>
</protein>
<dbReference type="PANTHER" id="PTHR32268:SF11">
    <property type="entry name" value="HOMOSERINE O-ACETYLTRANSFERASE"/>
    <property type="match status" value="1"/>
</dbReference>
<dbReference type="PIRSF" id="PIRSF000443">
    <property type="entry name" value="Homoser_Ac_trans"/>
    <property type="match status" value="1"/>
</dbReference>
<dbReference type="GO" id="GO:0004414">
    <property type="term" value="F:homoserine O-acetyltransferase activity"/>
    <property type="evidence" value="ECO:0007669"/>
    <property type="project" value="TreeGrafter"/>
</dbReference>
<evidence type="ECO:0000313" key="4">
    <source>
        <dbReference type="EMBL" id="VFJ91865.1"/>
    </source>
</evidence>
<dbReference type="NCBIfam" id="NF005262">
    <property type="entry name" value="PRK06765.1"/>
    <property type="match status" value="1"/>
</dbReference>
<keyword evidence="1" id="KW-0963">Cytoplasm</keyword>
<evidence type="ECO:0000256" key="2">
    <source>
        <dbReference type="PIRSR" id="PIRSR000443-1"/>
    </source>
</evidence>
<dbReference type="Gene3D" id="3.40.50.1820">
    <property type="entry name" value="alpha/beta hydrolase"/>
    <property type="match status" value="1"/>
</dbReference>
<dbReference type="HAMAP" id="MF_00296">
    <property type="entry name" value="MetX_acyltransf"/>
    <property type="match status" value="1"/>
</dbReference>
<dbReference type="EMBL" id="CAADFF010000029">
    <property type="protein sequence ID" value="VFJ91865.1"/>
    <property type="molecule type" value="Genomic_DNA"/>
</dbReference>
<name>A0A450UH56_9GAMM</name>
<comment type="subunit">
    <text evidence="1">Homodimer.</text>
</comment>
<dbReference type="GO" id="GO:0005737">
    <property type="term" value="C:cytoplasm"/>
    <property type="evidence" value="ECO:0007669"/>
    <property type="project" value="UniProtKB-SubCell"/>
</dbReference>
<dbReference type="PANTHER" id="PTHR32268">
    <property type="entry name" value="HOMOSERINE O-ACETYLTRANSFERASE"/>
    <property type="match status" value="1"/>
</dbReference>
<evidence type="ECO:0000256" key="1">
    <source>
        <dbReference type="HAMAP-Rule" id="MF_00296"/>
    </source>
</evidence>
<keyword evidence="1 4" id="KW-0808">Transferase</keyword>
<feature type="active site" description="Nucleophile" evidence="2">
    <location>
        <position position="190"/>
    </location>
</feature>
<evidence type="ECO:0000256" key="3">
    <source>
        <dbReference type="SAM" id="SignalP"/>
    </source>
</evidence>
<dbReference type="GO" id="GO:0009086">
    <property type="term" value="P:methionine biosynthetic process"/>
    <property type="evidence" value="ECO:0007669"/>
    <property type="project" value="TreeGrafter"/>
</dbReference>
<dbReference type="InterPro" id="IPR029058">
    <property type="entry name" value="AB_hydrolase_fold"/>
</dbReference>
<feature type="signal peptide" evidence="3">
    <location>
        <begin position="1"/>
        <end position="24"/>
    </location>
</feature>
<comment type="subcellular location">
    <subcellularLocation>
        <location evidence="1">Cytoplasm</location>
    </subcellularLocation>
</comment>
<dbReference type="EC" id="2.3.1.-" evidence="1"/>
<keyword evidence="1" id="KW-0028">Amino-acid biosynthesis</keyword>
<keyword evidence="3" id="KW-0732">Signal</keyword>
<comment type="similarity">
    <text evidence="1">Belongs to the AB hydrolase superfamily. MetX family.</text>
</comment>
<dbReference type="Gene3D" id="1.10.1740.110">
    <property type="match status" value="1"/>
</dbReference>
<gene>
    <name evidence="4" type="ORF">BECKLFY1418B_GA0070995_102919</name>
</gene>